<keyword evidence="8 16" id="KW-1278">Translocase</keyword>
<keyword evidence="15 16" id="KW-0739">Sodium transport</keyword>
<keyword evidence="4 16" id="KW-0597">Phosphoprotein</keyword>
<evidence type="ECO:0000256" key="15">
    <source>
        <dbReference type="ARBA" id="ARBA00023201"/>
    </source>
</evidence>
<keyword evidence="1 16" id="KW-0813">Transport</keyword>
<dbReference type="InterPro" id="IPR007329">
    <property type="entry name" value="FMN-bd"/>
</dbReference>
<name>A0A1H9YNW0_9GAMM</name>
<protein>
    <recommendedName>
        <fullName evidence="16 17">Na(+)-translocating NADH-quinone reductase subunit C</fullName>
        <shortName evidence="16 17">Na(+)-NQR subunit C</shortName>
        <shortName evidence="16 17">Na(+)-translocating NQR subunit C</shortName>
        <ecNumber evidence="16 17">7.2.1.1</ecNumber>
    </recommendedName>
    <alternativeName>
        <fullName evidence="16 17">NQR complex subunit C</fullName>
    </alternativeName>
    <alternativeName>
        <fullName evidence="16 17">NQR-1 subunit C</fullName>
    </alternativeName>
</protein>
<evidence type="ECO:0000256" key="11">
    <source>
        <dbReference type="ARBA" id="ARBA00023053"/>
    </source>
</evidence>
<dbReference type="PANTHER" id="PTHR37838">
    <property type="entry name" value="NA(+)-TRANSLOCATING NADH-QUINONE REDUCTASE SUBUNIT C"/>
    <property type="match status" value="1"/>
</dbReference>
<comment type="subunit">
    <text evidence="16 17">Composed of six subunits; NqrA, NqrB, NqrC, NqrD, NqrE and NqrF.</text>
</comment>
<dbReference type="NCBIfam" id="NF003749">
    <property type="entry name" value="PRK05346.1-5"/>
    <property type="match status" value="1"/>
</dbReference>
<accession>A0A1H9YNW0</accession>
<dbReference type="GO" id="GO:0016655">
    <property type="term" value="F:oxidoreductase activity, acting on NAD(P)H, quinone or similar compound as acceptor"/>
    <property type="evidence" value="ECO:0007669"/>
    <property type="project" value="UniProtKB-UniRule"/>
</dbReference>
<comment type="function">
    <text evidence="16">NQR complex catalyzes the reduction of ubiquinone-1 to ubiquinol by two successive reactions, coupled with the transport of Na(+) ions from the cytoplasm to the periplasm. NqrA to NqrE are probably involved in the second step, the conversion of ubisemiquinone to ubiquinol.</text>
</comment>
<keyword evidence="20" id="KW-1185">Reference proteome</keyword>
<dbReference type="InterPro" id="IPR010204">
    <property type="entry name" value="NqrC"/>
</dbReference>
<keyword evidence="12 16" id="KW-0406">Ion transport</keyword>
<keyword evidence="11 16" id="KW-0915">Sodium</keyword>
<comment type="subcellular location">
    <subcellularLocation>
        <location evidence="16">Cell membrane</location>
        <topology evidence="16">Single-pass membrane protein</topology>
    </subcellularLocation>
</comment>
<feature type="modified residue" description="FMN phosphoryl threonine" evidence="16">
    <location>
        <position position="236"/>
    </location>
</feature>
<evidence type="ECO:0000256" key="14">
    <source>
        <dbReference type="ARBA" id="ARBA00023136"/>
    </source>
</evidence>
<sequence>MANETDIKSQETPFSIMRAAFIICLICSVIVSAAAIFLNEKQAENRRIDRQRSILEVARLIEGRATPEQINQIYNQFVQPRLVDLRTGQFTDELSVEGFDALILANDPNRSFRVPAEKDIANLSRIENFSLVYLVLDKEHNLDKLILPVRGPGLWGQIYGFLAIDGDLKKASNIIFYKHAETPGLGGEIENPRWRDQWNGVVLFNESGEVVIDVVQQRDPNSAVANQQIQGLAGATLTSHGVRNFVQFWLGDAAFGPFIANLRAMSSDDIVKGVN</sequence>
<dbReference type="GO" id="GO:0005886">
    <property type="term" value="C:plasma membrane"/>
    <property type="evidence" value="ECO:0007669"/>
    <property type="project" value="UniProtKB-SubCell"/>
</dbReference>
<keyword evidence="7 16" id="KW-0812">Transmembrane</keyword>
<evidence type="ECO:0000256" key="1">
    <source>
        <dbReference type="ARBA" id="ARBA00022448"/>
    </source>
</evidence>
<keyword evidence="3" id="KW-0997">Cell inner membrane</keyword>
<dbReference type="GO" id="GO:0010181">
    <property type="term" value="F:FMN binding"/>
    <property type="evidence" value="ECO:0007669"/>
    <property type="project" value="UniProtKB-UniRule"/>
</dbReference>
<dbReference type="Proteomes" id="UP000242642">
    <property type="component" value="Unassembled WGS sequence"/>
</dbReference>
<dbReference type="EMBL" id="FOHV01000002">
    <property type="protein sequence ID" value="SES70294.1"/>
    <property type="molecule type" value="Genomic_DNA"/>
</dbReference>
<keyword evidence="13 16" id="KW-0830">Ubiquinone</keyword>
<comment type="similarity">
    <text evidence="16 17">Belongs to the NqrC family.</text>
</comment>
<evidence type="ECO:0000313" key="20">
    <source>
        <dbReference type="Proteomes" id="UP000242642"/>
    </source>
</evidence>
<evidence type="ECO:0000256" key="4">
    <source>
        <dbReference type="ARBA" id="ARBA00022553"/>
    </source>
</evidence>
<dbReference type="RefSeq" id="WP_218139438.1">
    <property type="nucleotide sequence ID" value="NZ_FOHV01000002.1"/>
</dbReference>
<dbReference type="SMART" id="SM00900">
    <property type="entry name" value="FMN_bind"/>
    <property type="match status" value="1"/>
</dbReference>
<dbReference type="Pfam" id="PF04205">
    <property type="entry name" value="FMN_bind"/>
    <property type="match status" value="1"/>
</dbReference>
<evidence type="ECO:0000256" key="5">
    <source>
        <dbReference type="ARBA" id="ARBA00022630"/>
    </source>
</evidence>
<keyword evidence="9 16" id="KW-1133">Transmembrane helix</keyword>
<comment type="catalytic activity">
    <reaction evidence="16 17">
        <text>a ubiquinone + n Na(+)(in) + NADH + H(+) = a ubiquinol + n Na(+)(out) + NAD(+)</text>
        <dbReference type="Rhea" id="RHEA:47748"/>
        <dbReference type="Rhea" id="RHEA-COMP:9565"/>
        <dbReference type="Rhea" id="RHEA-COMP:9566"/>
        <dbReference type="ChEBI" id="CHEBI:15378"/>
        <dbReference type="ChEBI" id="CHEBI:16389"/>
        <dbReference type="ChEBI" id="CHEBI:17976"/>
        <dbReference type="ChEBI" id="CHEBI:29101"/>
        <dbReference type="ChEBI" id="CHEBI:57540"/>
        <dbReference type="ChEBI" id="CHEBI:57945"/>
        <dbReference type="EC" id="7.2.1.1"/>
    </reaction>
</comment>
<evidence type="ECO:0000256" key="12">
    <source>
        <dbReference type="ARBA" id="ARBA00023065"/>
    </source>
</evidence>
<evidence type="ECO:0000256" key="10">
    <source>
        <dbReference type="ARBA" id="ARBA00023027"/>
    </source>
</evidence>
<evidence type="ECO:0000256" key="9">
    <source>
        <dbReference type="ARBA" id="ARBA00022989"/>
    </source>
</evidence>
<keyword evidence="6 16" id="KW-0288">FMN</keyword>
<keyword evidence="14 16" id="KW-0472">Membrane</keyword>
<dbReference type="PIRSF" id="PIRSF009437">
    <property type="entry name" value="NQR-1_subunit_C"/>
    <property type="match status" value="1"/>
</dbReference>
<evidence type="ECO:0000256" key="3">
    <source>
        <dbReference type="ARBA" id="ARBA00022519"/>
    </source>
</evidence>
<keyword evidence="2 16" id="KW-1003">Cell membrane</keyword>
<feature type="transmembrane region" description="Helical" evidence="16">
    <location>
        <begin position="16"/>
        <end position="38"/>
    </location>
</feature>
<evidence type="ECO:0000256" key="7">
    <source>
        <dbReference type="ARBA" id="ARBA00022692"/>
    </source>
</evidence>
<dbReference type="EC" id="7.2.1.1" evidence="16 17"/>
<evidence type="ECO:0000256" key="16">
    <source>
        <dbReference type="HAMAP-Rule" id="MF_00427"/>
    </source>
</evidence>
<evidence type="ECO:0000256" key="2">
    <source>
        <dbReference type="ARBA" id="ARBA00022475"/>
    </source>
</evidence>
<dbReference type="HAMAP" id="MF_00427">
    <property type="entry name" value="NqrC"/>
    <property type="match status" value="1"/>
</dbReference>
<gene>
    <name evidence="16" type="primary">nqrC</name>
    <name evidence="19" type="ORF">SAMN02583745_00257</name>
</gene>
<evidence type="ECO:0000256" key="17">
    <source>
        <dbReference type="PIRNR" id="PIRNR009437"/>
    </source>
</evidence>
<comment type="cofactor">
    <cofactor evidence="16 17">
        <name>FMN</name>
        <dbReference type="ChEBI" id="CHEBI:58210"/>
    </cofactor>
</comment>
<dbReference type="STRING" id="1123402.SAMN02583745_00257"/>
<evidence type="ECO:0000256" key="13">
    <source>
        <dbReference type="ARBA" id="ARBA00023075"/>
    </source>
</evidence>
<keyword evidence="10 16" id="KW-0520">NAD</keyword>
<evidence type="ECO:0000313" key="19">
    <source>
        <dbReference type="EMBL" id="SES70294.1"/>
    </source>
</evidence>
<dbReference type="AlphaFoldDB" id="A0A1H9YNW0"/>
<feature type="domain" description="FMN-binding" evidence="18">
    <location>
        <begin position="153"/>
        <end position="253"/>
    </location>
</feature>
<keyword evidence="5 16" id="KW-0285">Flavoprotein</keyword>
<dbReference type="GO" id="GO:0006814">
    <property type="term" value="P:sodium ion transport"/>
    <property type="evidence" value="ECO:0007669"/>
    <property type="project" value="UniProtKB-UniRule"/>
</dbReference>
<organism evidence="19 20">
    <name type="scientific">Thorsellia anophelis DSM 18579</name>
    <dbReference type="NCBI Taxonomy" id="1123402"/>
    <lineage>
        <taxon>Bacteria</taxon>
        <taxon>Pseudomonadati</taxon>
        <taxon>Pseudomonadota</taxon>
        <taxon>Gammaproteobacteria</taxon>
        <taxon>Enterobacterales</taxon>
        <taxon>Thorselliaceae</taxon>
        <taxon>Thorsellia</taxon>
    </lineage>
</organism>
<dbReference type="PANTHER" id="PTHR37838:SF1">
    <property type="entry name" value="NA(+)-TRANSLOCATING NADH-QUINONE REDUCTASE SUBUNIT C"/>
    <property type="match status" value="1"/>
</dbReference>
<evidence type="ECO:0000256" key="6">
    <source>
        <dbReference type="ARBA" id="ARBA00022643"/>
    </source>
</evidence>
<proteinExistence type="inferred from homology"/>
<dbReference type="NCBIfam" id="TIGR01938">
    <property type="entry name" value="nqrC"/>
    <property type="match status" value="1"/>
</dbReference>
<evidence type="ECO:0000259" key="18">
    <source>
        <dbReference type="SMART" id="SM00900"/>
    </source>
</evidence>
<evidence type="ECO:0000256" key="8">
    <source>
        <dbReference type="ARBA" id="ARBA00022967"/>
    </source>
</evidence>
<comment type="caution">
    <text evidence="16">Lacks conserved residue(s) required for the propagation of feature annotation.</text>
</comment>
<reference evidence="20" key="1">
    <citation type="submission" date="2016-10" db="EMBL/GenBank/DDBJ databases">
        <authorList>
            <person name="Varghese N."/>
            <person name="Submissions S."/>
        </authorList>
    </citation>
    <scope>NUCLEOTIDE SEQUENCE [LARGE SCALE GENOMIC DNA]</scope>
    <source>
        <strain evidence="20">DSM 18579</strain>
    </source>
</reference>